<dbReference type="GO" id="GO:0016052">
    <property type="term" value="P:carbohydrate catabolic process"/>
    <property type="evidence" value="ECO:0007669"/>
    <property type="project" value="TreeGrafter"/>
</dbReference>
<dbReference type="eggNOG" id="COG3757">
    <property type="taxonomic scope" value="Bacteria"/>
</dbReference>
<dbReference type="PROSITE" id="PS51904">
    <property type="entry name" value="GLYCOSYL_HYDROL_F25_2"/>
    <property type="match status" value="1"/>
</dbReference>
<dbReference type="KEGG" id="ols:Olsu_0378"/>
<dbReference type="GO" id="GO:0003796">
    <property type="term" value="F:lysozyme activity"/>
    <property type="evidence" value="ECO:0007669"/>
    <property type="project" value="InterPro"/>
</dbReference>
<name>E1QYN8_OLSUV</name>
<keyword evidence="3" id="KW-0472">Membrane</keyword>
<keyword evidence="3" id="KW-0812">Transmembrane</keyword>
<feature type="region of interest" description="Disordered" evidence="2">
    <location>
        <begin position="1"/>
        <end position="97"/>
    </location>
</feature>
<proteinExistence type="inferred from homology"/>
<dbReference type="CDD" id="cd06414">
    <property type="entry name" value="GH25_LytC-like"/>
    <property type="match status" value="1"/>
</dbReference>
<dbReference type="PANTHER" id="PTHR34135:SF2">
    <property type="entry name" value="LYSOZYME"/>
    <property type="match status" value="1"/>
</dbReference>
<reference evidence="4 5" key="1">
    <citation type="journal article" date="2010" name="Stand. Genomic Sci.">
        <title>Complete genome sequence of Olsenella uli type strain (VPI D76D-27C).</title>
        <authorList>
            <person name="Goker M."/>
            <person name="Held B."/>
            <person name="Lucas S."/>
            <person name="Nolan M."/>
            <person name="Yasawong M."/>
            <person name="Glavina Del Rio T."/>
            <person name="Tice H."/>
            <person name="Cheng J.F."/>
            <person name="Bruce D."/>
            <person name="Detter J.C."/>
            <person name="Tapia R."/>
            <person name="Han C."/>
            <person name="Goodwin L."/>
            <person name="Pitluck S."/>
            <person name="Liolios K."/>
            <person name="Ivanova N."/>
            <person name="Mavromatis K."/>
            <person name="Mikhailova N."/>
            <person name="Pati A."/>
            <person name="Chen A."/>
            <person name="Palaniappan K."/>
            <person name="Land M."/>
            <person name="Hauser L."/>
            <person name="Chang Y.J."/>
            <person name="Jeffries C.D."/>
            <person name="Rohde M."/>
            <person name="Sikorski J."/>
            <person name="Pukall R."/>
            <person name="Woyke T."/>
            <person name="Bristow J."/>
            <person name="Eisen J.A."/>
            <person name="Markowitz V."/>
            <person name="Hugenholtz P."/>
            <person name="Kyrpides N.C."/>
            <person name="Klenk H.P."/>
            <person name="Lapidus A."/>
        </authorList>
    </citation>
    <scope>NUCLEOTIDE SEQUENCE [LARGE SCALE GENOMIC DNA]</scope>
    <source>
        <strain evidence="5">ATCC 49627 / DSM 7084 / CIP 109912 / JCM 12494 / NCIMB 702895 / VPI D76D-27C</strain>
    </source>
</reference>
<dbReference type="Pfam" id="PF01183">
    <property type="entry name" value="Glyco_hydro_25"/>
    <property type="match status" value="1"/>
</dbReference>
<dbReference type="AlphaFoldDB" id="E1QYN8"/>
<organism evidence="4 5">
    <name type="scientific">Olsenella uli (strain ATCC 49627 / DSM 7084 / CCUG 31166 / CIP 109912 / JCM 12494 / LMG 11480 / NCIMB 702895 / VPI D76D-27C)</name>
    <name type="common">Lactobacillus uli</name>
    <dbReference type="NCBI Taxonomy" id="633147"/>
    <lineage>
        <taxon>Bacteria</taxon>
        <taxon>Bacillati</taxon>
        <taxon>Actinomycetota</taxon>
        <taxon>Coriobacteriia</taxon>
        <taxon>Coriobacteriales</taxon>
        <taxon>Atopobiaceae</taxon>
        <taxon>Olsenella</taxon>
    </lineage>
</organism>
<evidence type="ECO:0000313" key="5">
    <source>
        <dbReference type="Proteomes" id="UP000000333"/>
    </source>
</evidence>
<dbReference type="GO" id="GO:0016998">
    <property type="term" value="P:cell wall macromolecule catabolic process"/>
    <property type="evidence" value="ECO:0007669"/>
    <property type="project" value="InterPro"/>
</dbReference>
<dbReference type="EMBL" id="CP002106">
    <property type="protein sequence ID" value="ADK67502.1"/>
    <property type="molecule type" value="Genomic_DNA"/>
</dbReference>
<sequence length="390" mass="42478">MNDRKPTKRQAPTARGRGGATRSSSHSHTSRATSPHPSRGARASHAERGVSRELRGSREDHSNRNRMHPARTTRAQTMTQKRTGAAREYSNSRARRAASATKPRAAFLKPVIGIVAILLLLSMLRLVLCSSQDRQWAESMAQQSKVRVTTGLDSSTDLYHSPFSWSNLVKNGDHYSYVVNGETLSRLGVDVSEHNASIDWSKVAADGIEFAYIRAGYRGTVEGNIAPDATFDANLSGAQAAGLDVGVYFYSQAINEDEAAEEAGFVIRRLNGTPTTYPIAFDLEPGASGTDRVSSLSQDQLTKVAAAFCRTCEAGGYHAVVYGSQVDLAHYNLEDLTSYGFWYAEYESHPTMGLNFALWQYSSKGSVDGINGKVDLDLDLTPVTTAKKSQ</sequence>
<accession>E1QYN8</accession>
<dbReference type="PANTHER" id="PTHR34135">
    <property type="entry name" value="LYSOZYME"/>
    <property type="match status" value="1"/>
</dbReference>
<feature type="compositionally biased region" description="Low complexity" evidence="2">
    <location>
        <begin position="11"/>
        <end position="38"/>
    </location>
</feature>
<keyword evidence="5" id="KW-1185">Reference proteome</keyword>
<evidence type="ECO:0000256" key="1">
    <source>
        <dbReference type="ARBA" id="ARBA00010646"/>
    </source>
</evidence>
<feature type="compositionally biased region" description="Basic and acidic residues" evidence="2">
    <location>
        <begin position="44"/>
        <end position="63"/>
    </location>
</feature>
<dbReference type="InterPro" id="IPR017853">
    <property type="entry name" value="GH"/>
</dbReference>
<evidence type="ECO:0000313" key="4">
    <source>
        <dbReference type="EMBL" id="ADK67502.1"/>
    </source>
</evidence>
<keyword evidence="4" id="KW-0378">Hydrolase</keyword>
<dbReference type="RefSeq" id="WP_013251254.1">
    <property type="nucleotide sequence ID" value="NC_014363.1"/>
</dbReference>
<dbReference type="Proteomes" id="UP000000333">
    <property type="component" value="Chromosome"/>
</dbReference>
<feature type="compositionally biased region" description="Low complexity" evidence="2">
    <location>
        <begin position="86"/>
        <end position="97"/>
    </location>
</feature>
<comment type="similarity">
    <text evidence="1">Belongs to the glycosyl hydrolase 25 family.</text>
</comment>
<dbReference type="CAZy" id="GH25">
    <property type="family name" value="Glycoside Hydrolase Family 25"/>
</dbReference>
<dbReference type="OrthoDB" id="287365at2"/>
<dbReference type="GO" id="GO:0009253">
    <property type="term" value="P:peptidoglycan catabolic process"/>
    <property type="evidence" value="ECO:0007669"/>
    <property type="project" value="InterPro"/>
</dbReference>
<evidence type="ECO:0000256" key="3">
    <source>
        <dbReference type="SAM" id="Phobius"/>
    </source>
</evidence>
<protein>
    <submittedName>
        <fullName evidence="4">Glycoside hydrolase family 25</fullName>
    </submittedName>
</protein>
<feature type="transmembrane region" description="Helical" evidence="3">
    <location>
        <begin position="106"/>
        <end position="128"/>
    </location>
</feature>
<feature type="compositionally biased region" description="Polar residues" evidence="2">
    <location>
        <begin position="73"/>
        <end position="82"/>
    </location>
</feature>
<dbReference type="InterPro" id="IPR002053">
    <property type="entry name" value="Glyco_hydro_25"/>
</dbReference>
<dbReference type="STRING" id="633147.Olsu_0378"/>
<keyword evidence="3" id="KW-1133">Transmembrane helix</keyword>
<dbReference type="GeneID" id="78511833"/>
<dbReference type="SUPFAM" id="SSF51445">
    <property type="entry name" value="(Trans)glycosidases"/>
    <property type="match status" value="1"/>
</dbReference>
<dbReference type="Gene3D" id="3.20.20.80">
    <property type="entry name" value="Glycosidases"/>
    <property type="match status" value="1"/>
</dbReference>
<dbReference type="HOGENOM" id="CLU_044973_8_0_11"/>
<gene>
    <name evidence="4" type="ordered locus">Olsu_0378</name>
</gene>
<evidence type="ECO:0000256" key="2">
    <source>
        <dbReference type="SAM" id="MobiDB-lite"/>
    </source>
</evidence>